<dbReference type="InterPro" id="IPR026044">
    <property type="entry name" value="MltA"/>
</dbReference>
<evidence type="ECO:0000256" key="3">
    <source>
        <dbReference type="ARBA" id="ARBA00023239"/>
    </source>
</evidence>
<keyword evidence="6" id="KW-0472">Membrane</keyword>
<dbReference type="CDD" id="cd14485">
    <property type="entry name" value="mltA_like_LT_A"/>
    <property type="match status" value="1"/>
</dbReference>
<dbReference type="RefSeq" id="WP_092620463.1">
    <property type="nucleotide sequence ID" value="NZ_FNCV01000008.1"/>
</dbReference>
<keyword evidence="6" id="KW-1133">Transmembrane helix</keyword>
<keyword evidence="4" id="KW-0961">Cell wall biogenesis/degradation</keyword>
<organism evidence="8 9">
    <name type="scientific">Roseospirillum parvum</name>
    <dbReference type="NCBI Taxonomy" id="83401"/>
    <lineage>
        <taxon>Bacteria</taxon>
        <taxon>Pseudomonadati</taxon>
        <taxon>Pseudomonadota</taxon>
        <taxon>Alphaproteobacteria</taxon>
        <taxon>Rhodospirillales</taxon>
        <taxon>Rhodospirillaceae</taxon>
        <taxon>Roseospirillum</taxon>
    </lineage>
</organism>
<dbReference type="EC" id="4.2.2.n1" evidence="2"/>
<dbReference type="InterPro" id="IPR005300">
    <property type="entry name" value="MltA_B"/>
</dbReference>
<dbReference type="Gene3D" id="2.40.240.50">
    <property type="entry name" value="Barwin-like endoglucanases"/>
    <property type="match status" value="1"/>
</dbReference>
<dbReference type="Pfam" id="PF03562">
    <property type="entry name" value="MltA"/>
    <property type="match status" value="1"/>
</dbReference>
<dbReference type="Proteomes" id="UP000217076">
    <property type="component" value="Unassembled WGS sequence"/>
</dbReference>
<evidence type="ECO:0000256" key="1">
    <source>
        <dbReference type="ARBA" id="ARBA00001420"/>
    </source>
</evidence>
<evidence type="ECO:0000256" key="4">
    <source>
        <dbReference type="ARBA" id="ARBA00023316"/>
    </source>
</evidence>
<evidence type="ECO:0000256" key="5">
    <source>
        <dbReference type="ARBA" id="ARBA00030918"/>
    </source>
</evidence>
<dbReference type="AlphaFoldDB" id="A0A1G8DKR0"/>
<keyword evidence="3" id="KW-0456">Lyase</keyword>
<accession>A0A1G8DKR0</accession>
<dbReference type="Pfam" id="PF06725">
    <property type="entry name" value="3D"/>
    <property type="match status" value="1"/>
</dbReference>
<evidence type="ECO:0000313" key="9">
    <source>
        <dbReference type="Proteomes" id="UP000217076"/>
    </source>
</evidence>
<dbReference type="GO" id="GO:0008933">
    <property type="term" value="F:peptidoglycan lytic transglycosylase activity"/>
    <property type="evidence" value="ECO:0007669"/>
    <property type="project" value="TreeGrafter"/>
</dbReference>
<dbReference type="Gene3D" id="2.40.40.10">
    <property type="entry name" value="RlpA-like domain"/>
    <property type="match status" value="1"/>
</dbReference>
<evidence type="ECO:0000259" key="7">
    <source>
        <dbReference type="SMART" id="SM00925"/>
    </source>
</evidence>
<dbReference type="GO" id="GO:0004553">
    <property type="term" value="F:hydrolase activity, hydrolyzing O-glycosyl compounds"/>
    <property type="evidence" value="ECO:0007669"/>
    <property type="project" value="InterPro"/>
</dbReference>
<evidence type="ECO:0000256" key="2">
    <source>
        <dbReference type="ARBA" id="ARBA00012587"/>
    </source>
</evidence>
<proteinExistence type="predicted"/>
<evidence type="ECO:0000256" key="6">
    <source>
        <dbReference type="SAM" id="Phobius"/>
    </source>
</evidence>
<dbReference type="InterPro" id="IPR036908">
    <property type="entry name" value="RlpA-like_sf"/>
</dbReference>
<protein>
    <recommendedName>
        <fullName evidence="2">peptidoglycan lytic exotransglycosylase</fullName>
        <ecNumber evidence="2">4.2.2.n1</ecNumber>
    </recommendedName>
    <alternativeName>
        <fullName evidence="5">Murein hydrolase A</fullName>
    </alternativeName>
</protein>
<dbReference type="PIRSF" id="PIRSF019422">
    <property type="entry name" value="MltA"/>
    <property type="match status" value="1"/>
</dbReference>
<dbReference type="GO" id="GO:0009254">
    <property type="term" value="P:peptidoglycan turnover"/>
    <property type="evidence" value="ECO:0007669"/>
    <property type="project" value="InterPro"/>
</dbReference>
<dbReference type="GO" id="GO:0071555">
    <property type="term" value="P:cell wall organization"/>
    <property type="evidence" value="ECO:0007669"/>
    <property type="project" value="UniProtKB-KW"/>
</dbReference>
<feature type="domain" description="Lytic transglycosylase MltA" evidence="7">
    <location>
        <begin position="188"/>
        <end position="343"/>
    </location>
</feature>
<dbReference type="STRING" id="83401.SAMN05421742_10847"/>
<dbReference type="SUPFAM" id="SSF50685">
    <property type="entry name" value="Barwin-like endoglucanases"/>
    <property type="match status" value="1"/>
</dbReference>
<keyword evidence="6" id="KW-0812">Transmembrane</keyword>
<dbReference type="GO" id="GO:0009253">
    <property type="term" value="P:peptidoglycan catabolic process"/>
    <property type="evidence" value="ECO:0007669"/>
    <property type="project" value="TreeGrafter"/>
</dbReference>
<comment type="catalytic activity">
    <reaction evidence="1">
        <text>Exolytic cleavage of the (1-&gt;4)-beta-glycosidic linkage between N-acetylmuramic acid (MurNAc) and N-acetylglucosamine (GlcNAc) residues in peptidoglycan, from either the reducing or the non-reducing ends of the peptidoglycan chains, with concomitant formation of a 1,6-anhydrobond in the MurNAc residue.</text>
        <dbReference type="EC" id="4.2.2.n1"/>
    </reaction>
</comment>
<dbReference type="EMBL" id="FNCV01000008">
    <property type="protein sequence ID" value="SDH58283.1"/>
    <property type="molecule type" value="Genomic_DNA"/>
</dbReference>
<dbReference type="SMART" id="SM00925">
    <property type="entry name" value="MltA"/>
    <property type="match status" value="1"/>
</dbReference>
<dbReference type="InterPro" id="IPR010611">
    <property type="entry name" value="3D_dom"/>
</dbReference>
<dbReference type="OrthoDB" id="9783686at2"/>
<gene>
    <name evidence="8" type="ORF">SAMN05421742_10847</name>
</gene>
<dbReference type="CDD" id="cd14668">
    <property type="entry name" value="mlta_B"/>
    <property type="match status" value="1"/>
</dbReference>
<dbReference type="PANTHER" id="PTHR30124:SF0">
    <property type="entry name" value="MEMBRANE-BOUND LYTIC MUREIN TRANSGLYCOSYLASE A"/>
    <property type="match status" value="1"/>
</dbReference>
<dbReference type="GO" id="GO:0019867">
    <property type="term" value="C:outer membrane"/>
    <property type="evidence" value="ECO:0007669"/>
    <property type="project" value="InterPro"/>
</dbReference>
<reference evidence="9" key="1">
    <citation type="submission" date="2016-10" db="EMBL/GenBank/DDBJ databases">
        <authorList>
            <person name="Varghese N."/>
            <person name="Submissions S."/>
        </authorList>
    </citation>
    <scope>NUCLEOTIDE SEQUENCE [LARGE SCALE GENOMIC DNA]</scope>
    <source>
        <strain evidence="9">930I</strain>
    </source>
</reference>
<feature type="transmembrane region" description="Helical" evidence="6">
    <location>
        <begin position="18"/>
        <end position="42"/>
    </location>
</feature>
<evidence type="ECO:0000313" key="8">
    <source>
        <dbReference type="EMBL" id="SDH58283.1"/>
    </source>
</evidence>
<sequence>MPAGGSSPTAPARFRRGLLLGLGLIVGAGALIAGAVAAGWWARGELAPPTLVVTPPPLLPPDATPPEPLPEDGAPPNPLALIDVPIEVLPGWAEDDLGGLSEAFSRSCARLEGRPADTPLGSAPLGSPNADLGTIGDWRRACAAVLAVPADDADALRRRLAETFTAHLVFDRKKGRDHGLFTGYYEAELNAAPTRHGPYQSPIHGRPPDLVSLDLEPFSEELAGQRIIGRVEGDRFVPYPARAAIDAGALPETTPVVLWADDPVDVFFLHIQGSARVRLPDGTTRRIGYAANNGHRFVGIGSLMRQRGLLKDLSMQTIRDWLRAHPDTAAELMAENPRYIFFREIDGEGPIGAQGVPLTPLRSLAVDRRHIPLGALVWLDTTQPDGTPLSRLMVAQDVGGAIKGVIRGDVFWGTGEAALKHAGGMAQQGRVFVLRPR</sequence>
<name>A0A1G8DKR0_9PROT</name>
<dbReference type="PANTHER" id="PTHR30124">
    <property type="entry name" value="MEMBRANE-BOUND LYTIC MUREIN TRANSGLYCOSYLASE A"/>
    <property type="match status" value="1"/>
</dbReference>
<keyword evidence="9" id="KW-1185">Reference proteome</keyword>